<evidence type="ECO:0000256" key="3">
    <source>
        <dbReference type="ARBA" id="ARBA00011913"/>
    </source>
</evidence>
<evidence type="ECO:0000256" key="11">
    <source>
        <dbReference type="SAM" id="MobiDB-lite"/>
    </source>
</evidence>
<dbReference type="GO" id="GO:0046872">
    <property type="term" value="F:metal ion binding"/>
    <property type="evidence" value="ECO:0007669"/>
    <property type="project" value="UniProtKB-KW"/>
</dbReference>
<evidence type="ECO:0000256" key="8">
    <source>
        <dbReference type="ARBA" id="ARBA00029656"/>
    </source>
</evidence>
<comment type="subcellular location">
    <subcellularLocation>
        <location evidence="1">Cytoplasm</location>
    </subcellularLocation>
</comment>
<evidence type="ECO:0000256" key="7">
    <source>
        <dbReference type="ARBA" id="ARBA00022833"/>
    </source>
</evidence>
<comment type="caution">
    <text evidence="13">The sequence shown here is derived from an EMBL/GenBank/DDBJ whole genome shotgun (WGS) entry which is preliminary data.</text>
</comment>
<feature type="binding site" evidence="10">
    <location>
        <position position="96"/>
    </location>
    <ligand>
        <name>Zn(2+)</name>
        <dbReference type="ChEBI" id="CHEBI:29105"/>
        <label>1</label>
    </ligand>
</feature>
<dbReference type="GO" id="GO:0006520">
    <property type="term" value="P:amino acid metabolic process"/>
    <property type="evidence" value="ECO:0007669"/>
    <property type="project" value="InterPro"/>
</dbReference>
<dbReference type="Proteomes" id="UP000693970">
    <property type="component" value="Unassembled WGS sequence"/>
</dbReference>
<evidence type="ECO:0000256" key="5">
    <source>
        <dbReference type="ARBA" id="ARBA00022723"/>
    </source>
</evidence>
<dbReference type="Pfam" id="PF07687">
    <property type="entry name" value="M20_dimer"/>
    <property type="match status" value="1"/>
</dbReference>
<comment type="similarity">
    <text evidence="2">Belongs to the peptidase M20A family.</text>
</comment>
<dbReference type="GO" id="GO:0004046">
    <property type="term" value="F:aminoacylase activity"/>
    <property type="evidence" value="ECO:0007669"/>
    <property type="project" value="UniProtKB-EC"/>
</dbReference>
<dbReference type="InterPro" id="IPR052083">
    <property type="entry name" value="Aminoacylase-1_M20A"/>
</dbReference>
<feature type="binding site" evidence="10">
    <location>
        <position position="419"/>
    </location>
    <ligand>
        <name>Zn(2+)</name>
        <dbReference type="ChEBI" id="CHEBI:29105"/>
        <label>2</label>
    </ligand>
</feature>
<dbReference type="InterPro" id="IPR001261">
    <property type="entry name" value="ArgE/DapE_CS"/>
</dbReference>
<evidence type="ECO:0000259" key="12">
    <source>
        <dbReference type="Pfam" id="PF07687"/>
    </source>
</evidence>
<evidence type="ECO:0000256" key="1">
    <source>
        <dbReference type="ARBA" id="ARBA00004496"/>
    </source>
</evidence>
<evidence type="ECO:0000256" key="2">
    <source>
        <dbReference type="ARBA" id="ARBA00006247"/>
    </source>
</evidence>
<keyword evidence="5 10" id="KW-0479">Metal-binding</keyword>
<feature type="active site" evidence="9">
    <location>
        <position position="98"/>
    </location>
</feature>
<reference evidence="13" key="1">
    <citation type="journal article" date="2021" name="Sci. Rep.">
        <title>Diploid genomic architecture of Nitzschia inconspicua, an elite biomass production diatom.</title>
        <authorList>
            <person name="Oliver A."/>
            <person name="Podell S."/>
            <person name="Pinowska A."/>
            <person name="Traller J.C."/>
            <person name="Smith S.R."/>
            <person name="McClure R."/>
            <person name="Beliaev A."/>
            <person name="Bohutskyi P."/>
            <person name="Hill E.A."/>
            <person name="Rabines A."/>
            <person name="Zheng H."/>
            <person name="Allen L.Z."/>
            <person name="Kuo A."/>
            <person name="Grigoriev I.V."/>
            <person name="Allen A.E."/>
            <person name="Hazlebeck D."/>
            <person name="Allen E.E."/>
        </authorList>
    </citation>
    <scope>NUCLEOTIDE SEQUENCE</scope>
    <source>
        <strain evidence="13">Hildebrandi</strain>
    </source>
</reference>
<feature type="binding site" evidence="10">
    <location>
        <position position="128"/>
    </location>
    <ligand>
        <name>Zn(2+)</name>
        <dbReference type="ChEBI" id="CHEBI:29105"/>
        <label>1</label>
    </ligand>
</feature>
<dbReference type="GO" id="GO:0005737">
    <property type="term" value="C:cytoplasm"/>
    <property type="evidence" value="ECO:0007669"/>
    <property type="project" value="UniProtKB-SubCell"/>
</dbReference>
<dbReference type="PANTHER" id="PTHR45892">
    <property type="entry name" value="AMINOACYLASE-1"/>
    <property type="match status" value="1"/>
</dbReference>
<comment type="cofactor">
    <cofactor evidence="10">
        <name>Zn(2+)</name>
        <dbReference type="ChEBI" id="CHEBI:29105"/>
    </cofactor>
    <text evidence="10">Binds 2 Zn(2+) ions per subunit.</text>
</comment>
<dbReference type="PROSITE" id="PS00758">
    <property type="entry name" value="ARGE_DAPE_CPG2_1"/>
    <property type="match status" value="1"/>
</dbReference>
<feature type="active site" description="Proton acceptor" evidence="9">
    <location>
        <position position="164"/>
    </location>
</feature>
<feature type="domain" description="Peptidase M20 dimerisation" evidence="12">
    <location>
        <begin position="211"/>
        <end position="331"/>
    </location>
</feature>
<feature type="region of interest" description="Disordered" evidence="11">
    <location>
        <begin position="448"/>
        <end position="473"/>
    </location>
</feature>
<evidence type="ECO:0000313" key="14">
    <source>
        <dbReference type="Proteomes" id="UP000693970"/>
    </source>
</evidence>
<dbReference type="Pfam" id="PF01546">
    <property type="entry name" value="Peptidase_M20"/>
    <property type="match status" value="1"/>
</dbReference>
<dbReference type="InterPro" id="IPR011650">
    <property type="entry name" value="Peptidase_M20_dimer"/>
</dbReference>
<feature type="binding site" evidence="10">
    <location>
        <position position="165"/>
    </location>
    <ligand>
        <name>Zn(2+)</name>
        <dbReference type="ChEBI" id="CHEBI:29105"/>
        <label>2</label>
    </ligand>
</feature>
<feature type="compositionally biased region" description="Basic and acidic residues" evidence="11">
    <location>
        <begin position="450"/>
        <end position="473"/>
    </location>
</feature>
<reference evidence="13" key="2">
    <citation type="submission" date="2021-04" db="EMBL/GenBank/DDBJ databases">
        <authorList>
            <person name="Podell S."/>
        </authorList>
    </citation>
    <scope>NUCLEOTIDE SEQUENCE</scope>
    <source>
        <strain evidence="13">Hildebrandi</strain>
    </source>
</reference>
<protein>
    <recommendedName>
        <fullName evidence="3">N-acyl-aliphatic-L-amino acid amidohydrolase</fullName>
        <ecNumber evidence="3">3.5.1.14</ecNumber>
    </recommendedName>
    <alternativeName>
        <fullName evidence="8">N-acyl-L-amino-acid amidohydrolase</fullName>
    </alternativeName>
</protein>
<evidence type="ECO:0000256" key="6">
    <source>
        <dbReference type="ARBA" id="ARBA00022801"/>
    </source>
</evidence>
<keyword evidence="7 10" id="KW-0862">Zinc</keyword>
<keyword evidence="4" id="KW-0963">Cytoplasm</keyword>
<evidence type="ECO:0000313" key="13">
    <source>
        <dbReference type="EMBL" id="KAG7368140.1"/>
    </source>
</evidence>
<keyword evidence="6" id="KW-0378">Hydrolase</keyword>
<organism evidence="13 14">
    <name type="scientific">Nitzschia inconspicua</name>
    <dbReference type="NCBI Taxonomy" id="303405"/>
    <lineage>
        <taxon>Eukaryota</taxon>
        <taxon>Sar</taxon>
        <taxon>Stramenopiles</taxon>
        <taxon>Ochrophyta</taxon>
        <taxon>Bacillariophyta</taxon>
        <taxon>Bacillariophyceae</taxon>
        <taxon>Bacillariophycidae</taxon>
        <taxon>Bacillariales</taxon>
        <taxon>Bacillariaceae</taxon>
        <taxon>Nitzschia</taxon>
    </lineage>
</organism>
<dbReference type="InterPro" id="IPR002933">
    <property type="entry name" value="Peptidase_M20"/>
</dbReference>
<evidence type="ECO:0000256" key="4">
    <source>
        <dbReference type="ARBA" id="ARBA00022490"/>
    </source>
</evidence>
<accession>A0A9K3Q2L4</accession>
<evidence type="ECO:0000256" key="10">
    <source>
        <dbReference type="PIRSR" id="PIRSR610159-2"/>
    </source>
</evidence>
<dbReference type="NCBIfam" id="TIGR01880">
    <property type="entry name" value="Ac-peptdase-euk"/>
    <property type="match status" value="1"/>
</dbReference>
<dbReference type="PANTHER" id="PTHR45892:SF1">
    <property type="entry name" value="AMINOACYLASE-1"/>
    <property type="match status" value="1"/>
</dbReference>
<gene>
    <name evidence="13" type="ORF">IV203_030883</name>
</gene>
<dbReference type="AlphaFoldDB" id="A0A9K3Q2L4"/>
<name>A0A9K3Q2L4_9STRA</name>
<keyword evidence="14" id="KW-1185">Reference proteome</keyword>
<sequence>MSSSSPSSSIISLSFEESEKAISLFQEFLRFDTVSATSPTTGAYKRCAAFLQTQLESLPVLQNVHLLKEAPDHSPVVVAHWPGKDPSLPVLLLNSHYDVVPADVSKWTVPPFDAVRKDGRIYGRGTQDMKCVCMQYIEAIRKISNLYPEWQPERSIYLTFVPDEEIGGSGMAAFLESDLYKTELPGIALALDEGLASTTNVFDVFYGERLPWWVEVEATGPTGHGSRFIENTAVEQIVELSRKALAFRTGQRDLLEMKHDENCTHAVVAKNKTLGDVTSLNITTLQAGMAVGDTFAFNVVPDTAKCTLDIRISPHMEPQEMKDILDTWCRECSKAPEKGSQVTWKPVGDSNSNAMAHATTDTDRKVNPWYAAFCDALQSMGCEISPQVFPAATDSRFLRALGIRALGFSPMRNTEILLHEHDEYILESNFIEGIGIFVNLIQSLGSQGQEMDRLTDKKRKAETEEKKDDPSND</sequence>
<feature type="binding site" evidence="10">
    <location>
        <position position="128"/>
    </location>
    <ligand>
        <name>Zn(2+)</name>
        <dbReference type="ChEBI" id="CHEBI:29105"/>
        <label>2</label>
    </ligand>
</feature>
<evidence type="ECO:0000256" key="9">
    <source>
        <dbReference type="PIRSR" id="PIRSR610159-1"/>
    </source>
</evidence>
<feature type="binding site" evidence="10">
    <location>
        <position position="193"/>
    </location>
    <ligand>
        <name>Zn(2+)</name>
        <dbReference type="ChEBI" id="CHEBI:29105"/>
        <label>1</label>
    </ligand>
</feature>
<dbReference type="OrthoDB" id="3064516at2759"/>
<dbReference type="EMBL" id="JAGRRH010000006">
    <property type="protein sequence ID" value="KAG7368140.1"/>
    <property type="molecule type" value="Genomic_DNA"/>
</dbReference>
<proteinExistence type="inferred from homology"/>
<dbReference type="PIRSF" id="PIRSF036696">
    <property type="entry name" value="ACY-1"/>
    <property type="match status" value="1"/>
</dbReference>
<dbReference type="InterPro" id="IPR010159">
    <property type="entry name" value="N-acyl_aa_amidohydrolase"/>
</dbReference>
<dbReference type="EC" id="3.5.1.14" evidence="3"/>
<dbReference type="FunFam" id="1.10.150.900:FF:000001">
    <property type="entry name" value="Aminoacylase-1, putative"/>
    <property type="match status" value="1"/>
</dbReference>